<keyword evidence="3" id="KW-1185">Reference proteome</keyword>
<accession>A0A9E8MN01</accession>
<dbReference type="RefSeq" id="WP_267782825.1">
    <property type="nucleotide sequence ID" value="NZ_CP113089.1"/>
</dbReference>
<evidence type="ECO:0000313" key="3">
    <source>
        <dbReference type="Proteomes" id="UP001164706"/>
    </source>
</evidence>
<dbReference type="KEGG" id="mdb:OVN18_06505"/>
<gene>
    <name evidence="2" type="ORF">OVN18_06505</name>
</gene>
<keyword evidence="1" id="KW-0472">Membrane</keyword>
<evidence type="ECO:0000313" key="2">
    <source>
        <dbReference type="EMBL" id="WAB82645.1"/>
    </source>
</evidence>
<dbReference type="InterPro" id="IPR013784">
    <property type="entry name" value="Carb-bd-like_fold"/>
</dbReference>
<dbReference type="GO" id="GO:0030246">
    <property type="term" value="F:carbohydrate binding"/>
    <property type="evidence" value="ECO:0007669"/>
    <property type="project" value="InterPro"/>
</dbReference>
<keyword evidence="1" id="KW-1133">Transmembrane helix</keyword>
<dbReference type="AlphaFoldDB" id="A0A9E8MN01"/>
<protein>
    <submittedName>
        <fullName evidence="2">Prepilin-type N-terminal cleavage/methylation domain-containing protein</fullName>
    </submittedName>
</protein>
<evidence type="ECO:0000256" key="1">
    <source>
        <dbReference type="SAM" id="Phobius"/>
    </source>
</evidence>
<dbReference type="SUPFAM" id="SSF49452">
    <property type="entry name" value="Starch-binding domain-like"/>
    <property type="match status" value="1"/>
</dbReference>
<feature type="transmembrane region" description="Helical" evidence="1">
    <location>
        <begin position="24"/>
        <end position="48"/>
    </location>
</feature>
<organism evidence="2 3">
    <name type="scientific">Microcella daejeonensis</name>
    <dbReference type="NCBI Taxonomy" id="2994971"/>
    <lineage>
        <taxon>Bacteria</taxon>
        <taxon>Bacillati</taxon>
        <taxon>Actinomycetota</taxon>
        <taxon>Actinomycetes</taxon>
        <taxon>Micrococcales</taxon>
        <taxon>Microbacteriaceae</taxon>
        <taxon>Microcella</taxon>
    </lineage>
</organism>
<dbReference type="PROSITE" id="PS00409">
    <property type="entry name" value="PROKAR_NTER_METHYL"/>
    <property type="match status" value="1"/>
</dbReference>
<reference evidence="2" key="1">
    <citation type="submission" date="2022-11" db="EMBL/GenBank/DDBJ databases">
        <title>Description of Microcella daejonensis nov. sp, isolated from riverside soil.</title>
        <authorList>
            <person name="Molina K.M."/>
            <person name="Kim S.B."/>
        </authorList>
    </citation>
    <scope>NUCLEOTIDE SEQUENCE</scope>
    <source>
        <strain evidence="2">MMS21-STM12</strain>
    </source>
</reference>
<proteinExistence type="predicted"/>
<name>A0A9E8MN01_9MICO</name>
<dbReference type="Proteomes" id="UP001164706">
    <property type="component" value="Chromosome"/>
</dbReference>
<dbReference type="NCBIfam" id="TIGR02532">
    <property type="entry name" value="IV_pilin_GFxxxE"/>
    <property type="match status" value="1"/>
</dbReference>
<dbReference type="Gene3D" id="2.60.40.1120">
    <property type="entry name" value="Carboxypeptidase-like, regulatory domain"/>
    <property type="match status" value="1"/>
</dbReference>
<dbReference type="InterPro" id="IPR012902">
    <property type="entry name" value="N_methyl_site"/>
</dbReference>
<dbReference type="EMBL" id="CP113089">
    <property type="protein sequence ID" value="WAB82645.1"/>
    <property type="molecule type" value="Genomic_DNA"/>
</dbReference>
<keyword evidence="1" id="KW-0812">Transmembrane</keyword>
<sequence>MITSIRRRLTIAAHDDRGLSLPEVLVAMVIFAIISTGLLYTMLSVLALGRDSRARQVALNLAAEEIDVSRGFADVFALQDATRSLDLNGDTFTVERTTRWVSDPEIDLQCGSGGAPLRYKRVEVEVSWSNMRDTDATVRTYTVIDPKNRINDPTKGTILVSVLGGAGAGSAGVTVTATPASPANGATTLAEAPLPTDAQGCTYILKVSPGNYNVSVSRSGYVDVAQNTTSTITVGVTAGAAASVGFQYDRAATFTARYAPSVTGPAPIIPNNMVTTFLSSYGAHQSTATNANMTRAIALHPFAAGYEAVAGAYAAPNEANQGCLAPDPAAWPTTEQAGVTYVGRRAPAAAAVPGGATTIDVPMGTFQLTVSNSNRWVRAISVNTGPGPGCAIGMEYRWNELPMGTSRLALPFGTWEIRTGNSTNNRNNVPILGAIQAEGTSLIAAALGRVTLDPRVPE</sequence>
<dbReference type="Pfam" id="PF07963">
    <property type="entry name" value="N_methyl"/>
    <property type="match status" value="1"/>
</dbReference>